<evidence type="ECO:0000313" key="1">
    <source>
        <dbReference type="EMBL" id="CAB9515204.1"/>
    </source>
</evidence>
<protein>
    <submittedName>
        <fullName evidence="1">Uncharacterized protein</fullName>
    </submittedName>
</protein>
<comment type="caution">
    <text evidence="1">The sequence shown here is derived from an EMBL/GenBank/DDBJ whole genome shotgun (WGS) entry which is preliminary data.</text>
</comment>
<gene>
    <name evidence="1" type="ORF">SEMRO_699_G189471.1</name>
</gene>
<organism evidence="1 2">
    <name type="scientific">Seminavis robusta</name>
    <dbReference type="NCBI Taxonomy" id="568900"/>
    <lineage>
        <taxon>Eukaryota</taxon>
        <taxon>Sar</taxon>
        <taxon>Stramenopiles</taxon>
        <taxon>Ochrophyta</taxon>
        <taxon>Bacillariophyta</taxon>
        <taxon>Bacillariophyceae</taxon>
        <taxon>Bacillariophycidae</taxon>
        <taxon>Naviculales</taxon>
        <taxon>Naviculaceae</taxon>
        <taxon>Seminavis</taxon>
    </lineage>
</organism>
<dbReference type="AlphaFoldDB" id="A0A9N8E9M6"/>
<dbReference type="Proteomes" id="UP001153069">
    <property type="component" value="Unassembled WGS sequence"/>
</dbReference>
<sequence length="201" mass="23629">MRISATPSFSNWLLSVKRYPFNELRATRHGFTCKYVICDINSNEKYSCVPTKNFDHVSILEDLIMQGECKPLPPDMTNIMDYMFYWGLQKSPRWYHKVLSTLSGMLVGPEPCERKDMFMECIYWLVREMIMDSSYDFYSNEGQIVMDAWHGYCCHWYDYNNKFSFQILTSMSQSFVVDCIKDLDSLGFLQPHNAVHCGTVM</sequence>
<reference evidence="1" key="1">
    <citation type="submission" date="2020-06" db="EMBL/GenBank/DDBJ databases">
        <authorList>
            <consortium name="Plant Systems Biology data submission"/>
        </authorList>
    </citation>
    <scope>NUCLEOTIDE SEQUENCE</scope>
    <source>
        <strain evidence="1">D6</strain>
    </source>
</reference>
<dbReference type="EMBL" id="CAICTM010000698">
    <property type="protein sequence ID" value="CAB9515204.1"/>
    <property type="molecule type" value="Genomic_DNA"/>
</dbReference>
<accession>A0A9N8E9M6</accession>
<name>A0A9N8E9M6_9STRA</name>
<keyword evidence="2" id="KW-1185">Reference proteome</keyword>
<proteinExistence type="predicted"/>
<evidence type="ECO:0000313" key="2">
    <source>
        <dbReference type="Proteomes" id="UP001153069"/>
    </source>
</evidence>